<keyword evidence="2" id="KW-1185">Reference proteome</keyword>
<dbReference type="Proteomes" id="UP001239111">
    <property type="component" value="Chromosome 4"/>
</dbReference>
<comment type="caution">
    <text evidence="1">The sequence shown here is derived from an EMBL/GenBank/DDBJ whole genome shotgun (WGS) entry which is preliminary data.</text>
</comment>
<proteinExistence type="predicted"/>
<evidence type="ECO:0000313" key="1">
    <source>
        <dbReference type="EMBL" id="KAJ8665531.1"/>
    </source>
</evidence>
<dbReference type="EMBL" id="CM056744">
    <property type="protein sequence ID" value="KAJ8665531.1"/>
    <property type="molecule type" value="Genomic_DNA"/>
</dbReference>
<sequence>MHEGSQYLYILVPGVRKFKYQERTLYIHRYQVSIWTSLSENQPSHNESMLLVNADVIINFISPCEGMLRFQNVTVSHDQLRYQSEFPDNASAGLDGALEGNALRFVFNDGEIRELCPTRDDTSWVLNFRRGFLSMFQNTMLRFDIDRKHHELDVNGEHATSYDFVDIFLFDLMNIMSARFM</sequence>
<protein>
    <submittedName>
        <fullName evidence="1">Uncharacterized protein</fullName>
    </submittedName>
</protein>
<accession>A0ACC2N4B4</accession>
<evidence type="ECO:0000313" key="2">
    <source>
        <dbReference type="Proteomes" id="UP001239111"/>
    </source>
</evidence>
<organism evidence="1 2">
    <name type="scientific">Eretmocerus hayati</name>
    <dbReference type="NCBI Taxonomy" id="131215"/>
    <lineage>
        <taxon>Eukaryota</taxon>
        <taxon>Metazoa</taxon>
        <taxon>Ecdysozoa</taxon>
        <taxon>Arthropoda</taxon>
        <taxon>Hexapoda</taxon>
        <taxon>Insecta</taxon>
        <taxon>Pterygota</taxon>
        <taxon>Neoptera</taxon>
        <taxon>Endopterygota</taxon>
        <taxon>Hymenoptera</taxon>
        <taxon>Apocrita</taxon>
        <taxon>Proctotrupomorpha</taxon>
        <taxon>Chalcidoidea</taxon>
        <taxon>Aphelinidae</taxon>
        <taxon>Aphelininae</taxon>
        <taxon>Eretmocerus</taxon>
    </lineage>
</organism>
<name>A0ACC2N4B4_9HYME</name>
<gene>
    <name evidence="1" type="ORF">QAD02_007193</name>
</gene>
<reference evidence="1" key="1">
    <citation type="submission" date="2023-04" db="EMBL/GenBank/DDBJ databases">
        <title>A chromosome-level genome assembly of the parasitoid wasp Eretmocerus hayati.</title>
        <authorList>
            <person name="Zhong Y."/>
            <person name="Liu S."/>
            <person name="Liu Y."/>
        </authorList>
    </citation>
    <scope>NUCLEOTIDE SEQUENCE</scope>
    <source>
        <strain evidence="1">ZJU_SS_LIU_2023</strain>
    </source>
</reference>